<comment type="caution">
    <text evidence="1">The sequence shown here is derived from an EMBL/GenBank/DDBJ whole genome shotgun (WGS) entry which is preliminary data.</text>
</comment>
<evidence type="ECO:0000313" key="1">
    <source>
        <dbReference type="EMBL" id="GGK58981.1"/>
    </source>
</evidence>
<name>A0ABQ2F3Z6_9MICO</name>
<organism evidence="1 2">
    <name type="scientific">Ornithinimicrobium pekingense</name>
    <dbReference type="NCBI Taxonomy" id="384677"/>
    <lineage>
        <taxon>Bacteria</taxon>
        <taxon>Bacillati</taxon>
        <taxon>Actinomycetota</taxon>
        <taxon>Actinomycetes</taxon>
        <taxon>Micrococcales</taxon>
        <taxon>Ornithinimicrobiaceae</taxon>
        <taxon>Ornithinimicrobium</taxon>
    </lineage>
</organism>
<evidence type="ECO:0000313" key="2">
    <source>
        <dbReference type="Proteomes" id="UP000662111"/>
    </source>
</evidence>
<sequence>MAGRRVTLRGTGAEGWKVMTWCQGACCAPPDGSRGGAAGVCGAPAGGGECGGSMAARLSRTRAN</sequence>
<dbReference type="EMBL" id="BMLB01000001">
    <property type="protein sequence ID" value="GGK58981.1"/>
    <property type="molecule type" value="Genomic_DNA"/>
</dbReference>
<accession>A0ABQ2F3Z6</accession>
<gene>
    <name evidence="1" type="ORF">GCM10011509_04200</name>
</gene>
<proteinExistence type="predicted"/>
<protein>
    <submittedName>
        <fullName evidence="1">Uncharacterized protein</fullName>
    </submittedName>
</protein>
<keyword evidence="2" id="KW-1185">Reference proteome</keyword>
<reference evidence="2" key="1">
    <citation type="journal article" date="2019" name="Int. J. Syst. Evol. Microbiol.">
        <title>The Global Catalogue of Microorganisms (GCM) 10K type strain sequencing project: providing services to taxonomists for standard genome sequencing and annotation.</title>
        <authorList>
            <consortium name="The Broad Institute Genomics Platform"/>
            <consortium name="The Broad Institute Genome Sequencing Center for Infectious Disease"/>
            <person name="Wu L."/>
            <person name="Ma J."/>
        </authorList>
    </citation>
    <scope>NUCLEOTIDE SEQUENCE [LARGE SCALE GENOMIC DNA]</scope>
    <source>
        <strain evidence="2">CGMCC 1.5362</strain>
    </source>
</reference>
<dbReference type="Proteomes" id="UP000662111">
    <property type="component" value="Unassembled WGS sequence"/>
</dbReference>